<dbReference type="InterPro" id="IPR058240">
    <property type="entry name" value="rSAM_sf"/>
</dbReference>
<evidence type="ECO:0000256" key="5">
    <source>
        <dbReference type="ARBA" id="ARBA00023004"/>
    </source>
</evidence>
<dbReference type="SFLD" id="SFLDG01386">
    <property type="entry name" value="main_SPASM_domain-containing"/>
    <property type="match status" value="1"/>
</dbReference>
<dbReference type="RefSeq" id="WP_345865868.1">
    <property type="nucleotide sequence ID" value="NZ_JBDIMF010000006.1"/>
</dbReference>
<keyword evidence="9" id="KW-1185">Reference proteome</keyword>
<evidence type="ECO:0000256" key="4">
    <source>
        <dbReference type="ARBA" id="ARBA00022723"/>
    </source>
</evidence>
<dbReference type="PROSITE" id="PS01305">
    <property type="entry name" value="MOAA_NIFB_PQQE"/>
    <property type="match status" value="1"/>
</dbReference>
<dbReference type="Pfam" id="PF04055">
    <property type="entry name" value="Radical_SAM"/>
    <property type="match status" value="1"/>
</dbReference>
<evidence type="ECO:0000256" key="3">
    <source>
        <dbReference type="ARBA" id="ARBA00022691"/>
    </source>
</evidence>
<dbReference type="CDD" id="cd01335">
    <property type="entry name" value="Radical_SAM"/>
    <property type="match status" value="1"/>
</dbReference>
<dbReference type="SFLD" id="SFLDS00029">
    <property type="entry name" value="Radical_SAM"/>
    <property type="match status" value="1"/>
</dbReference>
<dbReference type="PROSITE" id="PS51918">
    <property type="entry name" value="RADICAL_SAM"/>
    <property type="match status" value="1"/>
</dbReference>
<evidence type="ECO:0000256" key="2">
    <source>
        <dbReference type="ARBA" id="ARBA00022485"/>
    </source>
</evidence>
<keyword evidence="4" id="KW-0479">Metal-binding</keyword>
<gene>
    <name evidence="8" type="ORF">ABC969_14100</name>
</gene>
<protein>
    <submittedName>
        <fullName evidence="8">Radical SAM protein</fullName>
    </submittedName>
</protein>
<dbReference type="SUPFAM" id="SSF102114">
    <property type="entry name" value="Radical SAM enzymes"/>
    <property type="match status" value="1"/>
</dbReference>
<evidence type="ECO:0000259" key="7">
    <source>
        <dbReference type="PROSITE" id="PS51918"/>
    </source>
</evidence>
<proteinExistence type="predicted"/>
<evidence type="ECO:0000313" key="8">
    <source>
        <dbReference type="EMBL" id="MEN2787547.1"/>
    </source>
</evidence>
<organism evidence="8 9">
    <name type="scientific">Sphingomonas qilianensis</name>
    <dbReference type="NCBI Taxonomy" id="1736690"/>
    <lineage>
        <taxon>Bacteria</taxon>
        <taxon>Pseudomonadati</taxon>
        <taxon>Pseudomonadota</taxon>
        <taxon>Alphaproteobacteria</taxon>
        <taxon>Sphingomonadales</taxon>
        <taxon>Sphingomonadaceae</taxon>
        <taxon>Sphingomonas</taxon>
    </lineage>
</organism>
<dbReference type="PANTHER" id="PTHR43273">
    <property type="entry name" value="ANAEROBIC SULFATASE-MATURATING ENZYME HOMOLOG ASLB-RELATED"/>
    <property type="match status" value="1"/>
</dbReference>
<evidence type="ECO:0000256" key="1">
    <source>
        <dbReference type="ARBA" id="ARBA00001966"/>
    </source>
</evidence>
<dbReference type="SFLD" id="SFLDG01067">
    <property type="entry name" value="SPASM/twitch_domain_containing"/>
    <property type="match status" value="1"/>
</dbReference>
<keyword evidence="3" id="KW-0949">S-adenosyl-L-methionine</keyword>
<reference evidence="8 9" key="1">
    <citation type="submission" date="2024-05" db="EMBL/GenBank/DDBJ databases">
        <authorList>
            <person name="Liu Q."/>
            <person name="Xin Y.-H."/>
        </authorList>
    </citation>
    <scope>NUCLEOTIDE SEQUENCE [LARGE SCALE GENOMIC DNA]</scope>
    <source>
        <strain evidence="8 9">CGMCC 1.15349</strain>
    </source>
</reference>
<name>A0ABU9XVJ5_9SPHN</name>
<dbReference type="EMBL" id="JBDIMF010000006">
    <property type="protein sequence ID" value="MEN2787547.1"/>
    <property type="molecule type" value="Genomic_DNA"/>
</dbReference>
<dbReference type="PANTHER" id="PTHR43273:SF8">
    <property type="entry name" value="RADICAL SAM DOMAIN PROTEIN"/>
    <property type="match status" value="1"/>
</dbReference>
<feature type="domain" description="Radical SAM core" evidence="7">
    <location>
        <begin position="1"/>
        <end position="240"/>
    </location>
</feature>
<dbReference type="Gene3D" id="3.20.20.70">
    <property type="entry name" value="Aldolase class I"/>
    <property type="match status" value="1"/>
</dbReference>
<dbReference type="InterPro" id="IPR023867">
    <property type="entry name" value="Sulphatase_maturase_rSAM"/>
</dbReference>
<evidence type="ECO:0000313" key="9">
    <source>
        <dbReference type="Proteomes" id="UP001404104"/>
    </source>
</evidence>
<accession>A0ABU9XVJ5</accession>
<sequence>MVLKVTSRCNLNCSYCYVYNMGDDGWRTEPVVMSREIASAAIARVAEHAYDHQLGHFQFVFHGGEPLLVSPDFYAWFVAEARHSLEPTVRTSFTLQTNAALLTRRWAQDLLTLGVRVGVSLDATRASHDRARVDHKGRGSYERALRGLQNARAAGLTPGLLIVVDPATDPDEVFEHIAGLAPRTIDFLLPQATWDNPPDCAVAGEYGAWLLRIFARWAAEPVPPFSIRLFENIIRTVLGRPRDYDALGPGRNATLTIETGGSIEPADVLRVCENGFTRRGLSVLAHSLDEALADPLMQAYYYGAERLSVICRACRVADLCAGGYLPHRYRRGSGFDNPSVYCSDLEALTSAIQSWTVAQLTAEVRAELGIRALA</sequence>
<keyword evidence="2" id="KW-0004">4Fe-4S</keyword>
<comment type="caution">
    <text evidence="8">The sequence shown here is derived from an EMBL/GenBank/DDBJ whole genome shotgun (WGS) entry which is preliminary data.</text>
</comment>
<dbReference type="Proteomes" id="UP001404104">
    <property type="component" value="Unassembled WGS sequence"/>
</dbReference>
<evidence type="ECO:0000256" key="6">
    <source>
        <dbReference type="ARBA" id="ARBA00023014"/>
    </source>
</evidence>
<comment type="cofactor">
    <cofactor evidence="1">
        <name>[4Fe-4S] cluster</name>
        <dbReference type="ChEBI" id="CHEBI:49883"/>
    </cofactor>
</comment>
<keyword evidence="6" id="KW-0411">Iron-sulfur</keyword>
<keyword evidence="5" id="KW-0408">Iron</keyword>
<dbReference type="InterPro" id="IPR007197">
    <property type="entry name" value="rSAM"/>
</dbReference>
<dbReference type="InterPro" id="IPR013785">
    <property type="entry name" value="Aldolase_TIM"/>
</dbReference>
<dbReference type="InterPro" id="IPR000385">
    <property type="entry name" value="MoaA_NifB_PqqE_Fe-S-bd_CS"/>
</dbReference>
<dbReference type="SFLD" id="SFLDG01072">
    <property type="entry name" value="dehydrogenase_like"/>
    <property type="match status" value="1"/>
</dbReference>